<accession>A0A8X8ZM81</accession>
<keyword evidence="2" id="KW-0812">Transmembrane</keyword>
<evidence type="ECO:0000313" key="6">
    <source>
        <dbReference type="Proteomes" id="UP000298416"/>
    </source>
</evidence>
<evidence type="ECO:0000256" key="2">
    <source>
        <dbReference type="ARBA" id="ARBA00022692"/>
    </source>
</evidence>
<keyword evidence="4" id="KW-0472">Membrane</keyword>
<evidence type="ECO:0000256" key="3">
    <source>
        <dbReference type="ARBA" id="ARBA00022989"/>
    </source>
</evidence>
<dbReference type="EMBL" id="PNBA02000010">
    <property type="protein sequence ID" value="KAG6409753.1"/>
    <property type="molecule type" value="Genomic_DNA"/>
</dbReference>
<dbReference type="Proteomes" id="UP000298416">
    <property type="component" value="Unassembled WGS sequence"/>
</dbReference>
<dbReference type="InterPro" id="IPR006514">
    <property type="entry name" value="IRX15/GXM/AGM"/>
</dbReference>
<organism evidence="5">
    <name type="scientific">Salvia splendens</name>
    <name type="common">Scarlet sage</name>
    <dbReference type="NCBI Taxonomy" id="180675"/>
    <lineage>
        <taxon>Eukaryota</taxon>
        <taxon>Viridiplantae</taxon>
        <taxon>Streptophyta</taxon>
        <taxon>Embryophyta</taxon>
        <taxon>Tracheophyta</taxon>
        <taxon>Spermatophyta</taxon>
        <taxon>Magnoliopsida</taxon>
        <taxon>eudicotyledons</taxon>
        <taxon>Gunneridae</taxon>
        <taxon>Pentapetalae</taxon>
        <taxon>asterids</taxon>
        <taxon>lamiids</taxon>
        <taxon>Lamiales</taxon>
        <taxon>Lamiaceae</taxon>
        <taxon>Nepetoideae</taxon>
        <taxon>Mentheae</taxon>
        <taxon>Salviinae</taxon>
        <taxon>Salvia</taxon>
        <taxon>Salvia subgen. Calosphace</taxon>
        <taxon>core Calosphace</taxon>
    </lineage>
</organism>
<dbReference type="AlphaFoldDB" id="A0A8X8ZM81"/>
<dbReference type="PANTHER" id="PTHR31444">
    <property type="entry name" value="OS11G0490100 PROTEIN"/>
    <property type="match status" value="1"/>
</dbReference>
<dbReference type="GO" id="GO:0000139">
    <property type="term" value="C:Golgi membrane"/>
    <property type="evidence" value="ECO:0007669"/>
    <property type="project" value="UniProtKB-SubCell"/>
</dbReference>
<evidence type="ECO:0000313" key="5">
    <source>
        <dbReference type="EMBL" id="KAG6409753.1"/>
    </source>
</evidence>
<gene>
    <name evidence="5" type="ORF">SASPL_127795</name>
</gene>
<dbReference type="GO" id="GO:0045492">
    <property type="term" value="P:xylan biosynthetic process"/>
    <property type="evidence" value="ECO:0007669"/>
    <property type="project" value="InterPro"/>
</dbReference>
<keyword evidence="3" id="KW-1133">Transmembrane helix</keyword>
<comment type="subcellular location">
    <subcellularLocation>
        <location evidence="1">Golgi apparatus membrane</location>
        <topology evidence="1">Single-pass membrane protein</topology>
    </subcellularLocation>
</comment>
<evidence type="ECO:0000256" key="1">
    <source>
        <dbReference type="ARBA" id="ARBA00004194"/>
    </source>
</evidence>
<dbReference type="Pfam" id="PF21729">
    <property type="entry name" value="IRX15_IRX15L_GXM"/>
    <property type="match status" value="1"/>
</dbReference>
<keyword evidence="6" id="KW-1185">Reference proteome</keyword>
<sequence length="100" mass="11329">MQLPSLRIGQRQLDVDIPQLRRPDRLPRIGQGADELLEVAYIEECRVVSDPRFSKCQLALSGFPSEVYDVEWDLIMEDAPTGYFDGAPGRDLHGRLDGEE</sequence>
<name>A0A8X8ZM81_SALSN</name>
<protein>
    <submittedName>
        <fullName evidence="5">Uncharacterized protein</fullName>
    </submittedName>
</protein>
<evidence type="ECO:0000256" key="4">
    <source>
        <dbReference type="ARBA" id="ARBA00023136"/>
    </source>
</evidence>
<proteinExistence type="predicted"/>
<reference evidence="5" key="1">
    <citation type="submission" date="2018-01" db="EMBL/GenBank/DDBJ databases">
        <authorList>
            <person name="Mao J.F."/>
        </authorList>
    </citation>
    <scope>NUCLEOTIDE SEQUENCE</scope>
    <source>
        <strain evidence="5">Huo1</strain>
        <tissue evidence="5">Leaf</tissue>
    </source>
</reference>
<comment type="caution">
    <text evidence="5">The sequence shown here is derived from an EMBL/GenBank/DDBJ whole genome shotgun (WGS) entry which is preliminary data.</text>
</comment>
<reference evidence="5" key="2">
    <citation type="submission" date="2020-08" db="EMBL/GenBank/DDBJ databases">
        <title>Plant Genome Project.</title>
        <authorList>
            <person name="Zhang R.-G."/>
        </authorList>
    </citation>
    <scope>NUCLEOTIDE SEQUENCE</scope>
    <source>
        <strain evidence="5">Huo1</strain>
        <tissue evidence="5">Leaf</tissue>
    </source>
</reference>